<dbReference type="Pfam" id="PF00097">
    <property type="entry name" value="zf-C3HC4"/>
    <property type="match status" value="1"/>
</dbReference>
<dbReference type="OrthoDB" id="21204at2759"/>
<dbReference type="RefSeq" id="XP_010906886.1">
    <property type="nucleotide sequence ID" value="XM_010908584.2"/>
</dbReference>
<keyword evidence="6" id="KW-1185">Reference proteome</keyword>
<dbReference type="GeneID" id="105033690"/>
<accession>A0A6I9QDE7</accession>
<dbReference type="Gene3D" id="3.30.40.10">
    <property type="entry name" value="Zinc/RING finger domain, C3HC4 (zinc finger)"/>
    <property type="match status" value="1"/>
</dbReference>
<evidence type="ECO:0000256" key="3">
    <source>
        <dbReference type="ARBA" id="ARBA00022833"/>
    </source>
</evidence>
<keyword evidence="3" id="KW-0862">Zinc</keyword>
<dbReference type="InterPro" id="IPR018957">
    <property type="entry name" value="Znf_C3HC4_RING-type"/>
</dbReference>
<proteinExistence type="predicted"/>
<dbReference type="Proteomes" id="UP000504607">
    <property type="component" value="Unplaced"/>
</dbReference>
<dbReference type="KEGG" id="egu:105033690"/>
<dbReference type="PANTHER" id="PTHR47692">
    <property type="entry name" value="RING/U-BOX SUPERFAMILY PROTEIN"/>
    <property type="match status" value="1"/>
</dbReference>
<evidence type="ECO:0000259" key="5">
    <source>
        <dbReference type="PROSITE" id="PS50089"/>
    </source>
</evidence>
<dbReference type="AlphaFoldDB" id="A0A6I9QDE7"/>
<evidence type="ECO:0000256" key="1">
    <source>
        <dbReference type="ARBA" id="ARBA00022723"/>
    </source>
</evidence>
<keyword evidence="2 4" id="KW-0863">Zinc-finger</keyword>
<evidence type="ECO:0000256" key="4">
    <source>
        <dbReference type="PROSITE-ProRule" id="PRU00175"/>
    </source>
</evidence>
<protein>
    <submittedName>
        <fullName evidence="7">Uncharacterized protein LOC105033690</fullName>
    </submittedName>
</protein>
<dbReference type="PROSITE" id="PS50089">
    <property type="entry name" value="ZF_RING_2"/>
    <property type="match status" value="1"/>
</dbReference>
<dbReference type="InterPro" id="IPR001841">
    <property type="entry name" value="Znf_RING"/>
</dbReference>
<keyword evidence="1" id="KW-0479">Metal-binding</keyword>
<dbReference type="PANTHER" id="PTHR47692:SF2">
    <property type="entry name" value="ZINC FINGER RING-TYPE DOMAIN CONTAINING PROTEIN"/>
    <property type="match status" value="1"/>
</dbReference>
<evidence type="ECO:0000313" key="7">
    <source>
        <dbReference type="RefSeq" id="XP_010906886.1"/>
    </source>
</evidence>
<dbReference type="InterPro" id="IPR017907">
    <property type="entry name" value="Znf_RING_CS"/>
</dbReference>
<dbReference type="FunCoup" id="A0A6I9QDE7">
    <property type="interactions" value="2185"/>
</dbReference>
<feature type="domain" description="RING-type" evidence="5">
    <location>
        <begin position="11"/>
        <end position="60"/>
    </location>
</feature>
<dbReference type="GO" id="GO:0008270">
    <property type="term" value="F:zinc ion binding"/>
    <property type="evidence" value="ECO:0007669"/>
    <property type="project" value="UniProtKB-KW"/>
</dbReference>
<sequence length="259" mass="30803">MASSSGSRNDCPICLEPVKDEAYLDQCFHAFCYRCIVQWLRLVASKHSQPISLIRCPLCKTENFSIVHGFDGESFQRHYVNQDHRKSYLSNVHEFRLQFYKCEAGITNDIFDVQQYWKCRKYRQKNIWLQNWLRREIQTLTQEENVDIILHHILGVIDSFLRREEQEGIKSMPEQKREEFRGLLADAARPFLLGYTERFFNELELFLASGLNIEAYDKVCKQRLGMLSGEKREHNEEFCDEALQDRFLHFLDEDAERTD</sequence>
<dbReference type="InterPro" id="IPR013083">
    <property type="entry name" value="Znf_RING/FYVE/PHD"/>
</dbReference>
<organism evidence="6 7">
    <name type="scientific">Elaeis guineensis var. tenera</name>
    <name type="common">Oil palm</name>
    <dbReference type="NCBI Taxonomy" id="51953"/>
    <lineage>
        <taxon>Eukaryota</taxon>
        <taxon>Viridiplantae</taxon>
        <taxon>Streptophyta</taxon>
        <taxon>Embryophyta</taxon>
        <taxon>Tracheophyta</taxon>
        <taxon>Spermatophyta</taxon>
        <taxon>Magnoliopsida</taxon>
        <taxon>Liliopsida</taxon>
        <taxon>Arecaceae</taxon>
        <taxon>Arecoideae</taxon>
        <taxon>Cocoseae</taxon>
        <taxon>Elaeidinae</taxon>
        <taxon>Elaeis</taxon>
    </lineage>
</organism>
<dbReference type="PROSITE" id="PS00518">
    <property type="entry name" value="ZF_RING_1"/>
    <property type="match status" value="1"/>
</dbReference>
<evidence type="ECO:0000256" key="2">
    <source>
        <dbReference type="ARBA" id="ARBA00022771"/>
    </source>
</evidence>
<gene>
    <name evidence="7" type="primary">LOC105033690</name>
</gene>
<dbReference type="InParanoid" id="A0A6I9QDE7"/>
<reference evidence="7" key="1">
    <citation type="submission" date="2025-08" db="UniProtKB">
        <authorList>
            <consortium name="RefSeq"/>
        </authorList>
    </citation>
    <scope>IDENTIFICATION</scope>
</reference>
<evidence type="ECO:0000313" key="6">
    <source>
        <dbReference type="Proteomes" id="UP000504607"/>
    </source>
</evidence>
<dbReference type="SUPFAM" id="SSF57850">
    <property type="entry name" value="RING/U-box"/>
    <property type="match status" value="1"/>
</dbReference>
<dbReference type="SMART" id="SM00184">
    <property type="entry name" value="RING"/>
    <property type="match status" value="1"/>
</dbReference>
<name>A0A6I9QDE7_ELAGV</name>